<proteinExistence type="predicted"/>
<name>A0A6J5L0W2_9CAUD</name>
<organism evidence="1">
    <name type="scientific">uncultured Caudovirales phage</name>
    <dbReference type="NCBI Taxonomy" id="2100421"/>
    <lineage>
        <taxon>Viruses</taxon>
        <taxon>Duplodnaviria</taxon>
        <taxon>Heunggongvirae</taxon>
        <taxon>Uroviricota</taxon>
        <taxon>Caudoviricetes</taxon>
        <taxon>Peduoviridae</taxon>
        <taxon>Maltschvirus</taxon>
        <taxon>Maltschvirus maltsch</taxon>
    </lineage>
</organism>
<sequence>MIIDFQALSDNLNIPVLRKTIHTAWLNVLIKPLTNIQSMWLERVNGSSRSTFNSTNNYSVNNSVRYSRANYVCILTPPTGLFPLPTNTTYWYKFTDDYIGIAERSYYSAQKVMLEYALNKRFSPSTITPPFGSSIPSIYIQNNILNIVPILYSAPSSTNTNSWTAPNSSGSFWYSSLGNPSTTPVYNFTVFVPTAIMTSINTNLSQAIYLVRQEVDKYNTAGIKYDVQQY</sequence>
<reference evidence="1" key="1">
    <citation type="submission" date="2020-04" db="EMBL/GenBank/DDBJ databases">
        <authorList>
            <person name="Chiriac C."/>
            <person name="Salcher M."/>
            <person name="Ghai R."/>
            <person name="Kavagutti S V."/>
        </authorList>
    </citation>
    <scope>NUCLEOTIDE SEQUENCE</scope>
</reference>
<accession>A0A6J5L0W2</accession>
<gene>
    <name evidence="1" type="ORF">UFOVP87_22</name>
</gene>
<dbReference type="EMBL" id="LR796200">
    <property type="protein sequence ID" value="CAB4126876.1"/>
    <property type="molecule type" value="Genomic_DNA"/>
</dbReference>
<protein>
    <submittedName>
        <fullName evidence="1">Uncharacterized protein</fullName>
    </submittedName>
</protein>
<evidence type="ECO:0000313" key="1">
    <source>
        <dbReference type="EMBL" id="CAB4126876.1"/>
    </source>
</evidence>